<dbReference type="PIRSF" id="PIRSF030283">
    <property type="entry name" value="Small_HSP_plant_prd"/>
    <property type="match status" value="1"/>
</dbReference>
<dbReference type="Proteomes" id="UP000078284">
    <property type="component" value="Chromosome 5"/>
</dbReference>
<name>A0A178UKC7_ARATH</name>
<gene>
    <name evidence="1" type="ordered locus">AXX17_At5g46080</name>
</gene>
<proteinExistence type="predicted"/>
<accession>A0A178UKC7</accession>
<dbReference type="PANTHER" id="PTHR46991">
    <property type="entry name" value="23.5 KDA HEAT SHOCK PROTEIN, MITOCHONDRIAL"/>
    <property type="match status" value="1"/>
</dbReference>
<dbReference type="PANTHER" id="PTHR46991:SF10">
    <property type="entry name" value="HEAT SHOCK PROTEIN HSP20_ALPHA CRYSTALLIN FAMILY"/>
    <property type="match status" value="1"/>
</dbReference>
<dbReference type="Gene3D" id="2.60.40.790">
    <property type="match status" value="1"/>
</dbReference>
<dbReference type="EMBL" id="LUHQ01000005">
    <property type="protein sequence ID" value="OAO94075.1"/>
    <property type="molecule type" value="Genomic_DNA"/>
</dbReference>
<dbReference type="InterPro" id="IPR044656">
    <property type="entry name" value="HSP14.7/HSP23.5/HSP23.6-like"/>
</dbReference>
<sequence length="264" mass="28917">MGETKAEFRDMSRIPKVREGFYATNNQFQKAGPKGFVQVKVLENDNLYVRVDLPGVPDDAVRYRVDAVRQKVVFFSGETLNNGKEGVRQYSGTTGLGCDCCEITGVDAKMKDGVLRMILTRVKVVSKAQDNNNNKCTLTVPPFTGQSGIRLEDHPCLVSGRKGALIGVTKAGGGAHFAVDMPGVSPDDVEVYADGKEIRFKAEIKDVYEHDESGRTYLGSVQSPFPALISNNTIAWDAEFGVLRIAVIPPDDMTTINNKRNPIE</sequence>
<dbReference type="SUPFAM" id="SSF49764">
    <property type="entry name" value="HSP20-like chaperones"/>
    <property type="match status" value="2"/>
</dbReference>
<dbReference type="CDD" id="cd00298">
    <property type="entry name" value="ACD_sHsps_p23-like"/>
    <property type="match status" value="1"/>
</dbReference>
<dbReference type="InterPro" id="IPR008978">
    <property type="entry name" value="HSP20-like_chaperone"/>
</dbReference>
<organism evidence="1 2">
    <name type="scientific">Arabidopsis thaliana</name>
    <name type="common">Mouse-ear cress</name>
    <dbReference type="NCBI Taxonomy" id="3702"/>
    <lineage>
        <taxon>Eukaryota</taxon>
        <taxon>Viridiplantae</taxon>
        <taxon>Streptophyta</taxon>
        <taxon>Embryophyta</taxon>
        <taxon>Tracheophyta</taxon>
        <taxon>Spermatophyta</taxon>
        <taxon>Magnoliopsida</taxon>
        <taxon>eudicotyledons</taxon>
        <taxon>Gunneridae</taxon>
        <taxon>Pentapetalae</taxon>
        <taxon>rosids</taxon>
        <taxon>malvids</taxon>
        <taxon>Brassicales</taxon>
        <taxon>Brassicaceae</taxon>
        <taxon>Camelineae</taxon>
        <taxon>Arabidopsis</taxon>
    </lineage>
</organism>
<protein>
    <recommendedName>
        <fullName evidence="3">SHSP domain-containing protein</fullName>
    </recommendedName>
</protein>
<dbReference type="AlphaFoldDB" id="A0A178UKC7"/>
<dbReference type="InterPro" id="IPR016952">
    <property type="entry name" value="Small_heat_shock_prot_prd_pln"/>
</dbReference>
<dbReference type="ExpressionAtlas" id="A0A178UKC7">
    <property type="expression patterns" value="baseline and differential"/>
</dbReference>
<comment type="caution">
    <text evidence="1">The sequence shown here is derived from an EMBL/GenBank/DDBJ whole genome shotgun (WGS) entry which is preliminary data.</text>
</comment>
<evidence type="ECO:0000313" key="1">
    <source>
        <dbReference type="EMBL" id="OAO94075.1"/>
    </source>
</evidence>
<evidence type="ECO:0008006" key="3">
    <source>
        <dbReference type="Google" id="ProtNLM"/>
    </source>
</evidence>
<evidence type="ECO:0000313" key="2">
    <source>
        <dbReference type="Proteomes" id="UP000078284"/>
    </source>
</evidence>
<reference evidence="2" key="1">
    <citation type="journal article" date="2016" name="Proc. Natl. Acad. Sci. U.S.A.">
        <title>Chromosome-level assembly of Arabidopsis thaliana Ler reveals the extent of translocation and inversion polymorphisms.</title>
        <authorList>
            <person name="Zapata L."/>
            <person name="Ding J."/>
            <person name="Willing E.M."/>
            <person name="Hartwig B."/>
            <person name="Bezdan D."/>
            <person name="Jiao W.B."/>
            <person name="Patel V."/>
            <person name="Velikkakam James G."/>
            <person name="Koornneef M."/>
            <person name="Ossowski S."/>
            <person name="Schneeberger K."/>
        </authorList>
    </citation>
    <scope>NUCLEOTIDE SEQUENCE [LARGE SCALE GENOMIC DNA]</scope>
    <source>
        <strain evidence="2">cv. Landsberg erecta</strain>
    </source>
</reference>